<evidence type="ECO:0000256" key="10">
    <source>
        <dbReference type="SAM" id="MobiDB-lite"/>
    </source>
</evidence>
<dbReference type="GO" id="GO:0015031">
    <property type="term" value="P:protein transport"/>
    <property type="evidence" value="ECO:0007669"/>
    <property type="project" value="InterPro"/>
</dbReference>
<feature type="compositionally biased region" description="Basic and acidic residues" evidence="10">
    <location>
        <begin position="13"/>
        <end position="26"/>
    </location>
</feature>
<dbReference type="Proteomes" id="UP000271097">
    <property type="component" value="Unassembled WGS sequence"/>
</dbReference>
<evidence type="ECO:0000256" key="7">
    <source>
        <dbReference type="ARBA" id="ARBA00022989"/>
    </source>
</evidence>
<proteinExistence type="inferred from homology"/>
<dbReference type="InterPro" id="IPR058781">
    <property type="entry name" value="HH_AprE-like"/>
</dbReference>
<keyword evidence="6 9" id="KW-0812">Transmembrane</keyword>
<sequence length="525" mass="57309">MYRRARHSPHSVVEPDRSSAGAERRSHAGIRHHGSGVAGLVRTGIARASTASAPSIAISPCTRRAFHEPSVRHAEQAVRRMNSPIDTHYAVPGKERGVQFFVRAGWILMLAGAGSFFLWASLAPLDQGIAVQGTVVVSGKRKAVQSLDGGVVSKILVSEGQSVKEGEPLFRLDQTQVEADVQSLRAQYRMAWASLARWQSERDNLDEVHFPAELIAAGQGQNPDPRLALVLEGQRQLFSSRRQALAREQSGLQASIEGAGLQLAGMRRARSDLLAQADSLRKQLSNLEPLAQNGFIPGNRLLEFQRQLSQVQQSLAQNAGETGRIEQGIVESRLRLQQQREEYQKEVRSQWADAQVKALTLEQQLASAGFSLQHSAILAPADGIAVNLGVHTEGAVVRAGETLLEIVPQGTRLEVEGRLPVQLIDKVASHLPVDILFTAFNQSRTPRVSGEVNLISADQMQDEKTGQPYYVLRTSVGDAALEKLNGLVIKPGMPAEMFVRTGERSLLNYLFKPLLDRAGSALTEE</sequence>
<comment type="subcellular location">
    <subcellularLocation>
        <location evidence="1 9">Cell inner membrane</location>
        <topology evidence="1 9">Single-pass membrane protein</topology>
    </subcellularLocation>
</comment>
<evidence type="ECO:0000259" key="12">
    <source>
        <dbReference type="Pfam" id="PF26002"/>
    </source>
</evidence>
<feature type="domain" description="AprE-like beta-barrel" evidence="12">
    <location>
        <begin position="413"/>
        <end position="502"/>
    </location>
</feature>
<evidence type="ECO:0000313" key="14">
    <source>
        <dbReference type="Proteomes" id="UP000271097"/>
    </source>
</evidence>
<dbReference type="SUPFAM" id="SSF111369">
    <property type="entry name" value="HlyD-like secretion proteins"/>
    <property type="match status" value="1"/>
</dbReference>
<evidence type="ECO:0000256" key="9">
    <source>
        <dbReference type="RuleBase" id="RU365093"/>
    </source>
</evidence>
<keyword evidence="3 9" id="KW-0813">Transport</keyword>
<comment type="caution">
    <text evidence="13">The sequence shown here is derived from an EMBL/GenBank/DDBJ whole genome shotgun (WGS) entry which is preliminary data.</text>
</comment>
<name>A0A3M4TCG3_PSEA0</name>
<dbReference type="PRINTS" id="PR01490">
    <property type="entry name" value="RTXTOXIND"/>
</dbReference>
<feature type="transmembrane region" description="Helical" evidence="9">
    <location>
        <begin position="100"/>
        <end position="122"/>
    </location>
</feature>
<gene>
    <name evidence="13" type="ORF">ALP90_05098</name>
</gene>
<evidence type="ECO:0000256" key="4">
    <source>
        <dbReference type="ARBA" id="ARBA00022475"/>
    </source>
</evidence>
<comment type="similarity">
    <text evidence="2 9">Belongs to the membrane fusion protein (MFP) (TC 8.A.1) family.</text>
</comment>
<dbReference type="Pfam" id="PF26002">
    <property type="entry name" value="Beta-barrel_AprE"/>
    <property type="match status" value="1"/>
</dbReference>
<evidence type="ECO:0000256" key="5">
    <source>
        <dbReference type="ARBA" id="ARBA00022519"/>
    </source>
</evidence>
<dbReference type="Gene3D" id="2.40.50.100">
    <property type="match status" value="1"/>
</dbReference>
<feature type="domain" description="AprE-like long alpha-helical hairpin" evidence="11">
    <location>
        <begin position="178"/>
        <end position="368"/>
    </location>
</feature>
<dbReference type="Pfam" id="PF25994">
    <property type="entry name" value="HH_AprE"/>
    <property type="match status" value="1"/>
</dbReference>
<protein>
    <recommendedName>
        <fullName evidence="9">Membrane fusion protein (MFP) family protein</fullName>
    </recommendedName>
</protein>
<keyword evidence="8 9" id="KW-0472">Membrane</keyword>
<evidence type="ECO:0000313" key="13">
    <source>
        <dbReference type="EMBL" id="RMR24873.1"/>
    </source>
</evidence>
<evidence type="ECO:0000256" key="1">
    <source>
        <dbReference type="ARBA" id="ARBA00004377"/>
    </source>
</evidence>
<evidence type="ECO:0000256" key="2">
    <source>
        <dbReference type="ARBA" id="ARBA00009477"/>
    </source>
</evidence>
<accession>A0A3M4TCG3</accession>
<dbReference type="NCBIfam" id="TIGR01843">
    <property type="entry name" value="type_I_hlyD"/>
    <property type="match status" value="1"/>
</dbReference>
<evidence type="ECO:0000259" key="11">
    <source>
        <dbReference type="Pfam" id="PF25994"/>
    </source>
</evidence>
<dbReference type="InterPro" id="IPR010129">
    <property type="entry name" value="T1SS_HlyD"/>
</dbReference>
<evidence type="ECO:0000256" key="6">
    <source>
        <dbReference type="ARBA" id="ARBA00022692"/>
    </source>
</evidence>
<dbReference type="GO" id="GO:0005886">
    <property type="term" value="C:plasma membrane"/>
    <property type="evidence" value="ECO:0007669"/>
    <property type="project" value="UniProtKB-SubCell"/>
</dbReference>
<dbReference type="AlphaFoldDB" id="A0A3M4TCG3"/>
<keyword evidence="4 9" id="KW-1003">Cell membrane</keyword>
<evidence type="ECO:0000256" key="8">
    <source>
        <dbReference type="ARBA" id="ARBA00023136"/>
    </source>
</evidence>
<feature type="region of interest" description="Disordered" evidence="10">
    <location>
        <begin position="1"/>
        <end position="33"/>
    </location>
</feature>
<dbReference type="Gene3D" id="1.10.287.470">
    <property type="entry name" value="Helix hairpin bin"/>
    <property type="match status" value="1"/>
</dbReference>
<keyword evidence="5 9" id="KW-0997">Cell inner membrane</keyword>
<dbReference type="InterPro" id="IPR050739">
    <property type="entry name" value="MFP"/>
</dbReference>
<organism evidence="13 14">
    <name type="scientific">Pseudomonas amygdali pv. ulmi</name>
    <dbReference type="NCBI Taxonomy" id="251720"/>
    <lineage>
        <taxon>Bacteria</taxon>
        <taxon>Pseudomonadati</taxon>
        <taxon>Pseudomonadota</taxon>
        <taxon>Gammaproteobacteria</taxon>
        <taxon>Pseudomonadales</taxon>
        <taxon>Pseudomonadaceae</taxon>
        <taxon>Pseudomonas</taxon>
        <taxon>Pseudomonas amygdali</taxon>
    </lineage>
</organism>
<dbReference type="PANTHER" id="PTHR30386">
    <property type="entry name" value="MEMBRANE FUSION SUBUNIT OF EMRAB-TOLC MULTIDRUG EFFLUX PUMP"/>
    <property type="match status" value="1"/>
</dbReference>
<evidence type="ECO:0000256" key="3">
    <source>
        <dbReference type="ARBA" id="ARBA00022448"/>
    </source>
</evidence>
<reference evidence="13 14" key="1">
    <citation type="submission" date="2018-08" db="EMBL/GenBank/DDBJ databases">
        <title>Recombination of ecologically and evolutionarily significant loci maintains genetic cohesion in the Pseudomonas syringae species complex.</title>
        <authorList>
            <person name="Dillon M."/>
            <person name="Thakur S."/>
            <person name="Almeida R.N.D."/>
            <person name="Weir B.S."/>
            <person name="Guttman D.S."/>
        </authorList>
    </citation>
    <scope>NUCLEOTIDE SEQUENCE [LARGE SCALE GENOMIC DNA]</scope>
    <source>
        <strain evidence="13 14">ICMP 5931</strain>
    </source>
</reference>
<dbReference type="InterPro" id="IPR058982">
    <property type="entry name" value="Beta-barrel_AprE"/>
</dbReference>
<dbReference type="PANTHER" id="PTHR30386:SF17">
    <property type="entry name" value="ALKALINE PROTEASE SECRETION PROTEIN APRE"/>
    <property type="match status" value="1"/>
</dbReference>
<dbReference type="EMBL" id="RBRS01000030">
    <property type="protein sequence ID" value="RMR24873.1"/>
    <property type="molecule type" value="Genomic_DNA"/>
</dbReference>
<keyword evidence="7 9" id="KW-1133">Transmembrane helix</keyword>